<comment type="caution">
    <text evidence="1">The sequence shown here is derived from an EMBL/GenBank/DDBJ whole genome shotgun (WGS) entry which is preliminary data.</text>
</comment>
<keyword evidence="2" id="KW-1185">Reference proteome</keyword>
<evidence type="ECO:0000313" key="1">
    <source>
        <dbReference type="EMBL" id="KAL0562875.1"/>
    </source>
</evidence>
<proteinExistence type="predicted"/>
<accession>A0ABR3EJ40</accession>
<organism evidence="1 2">
    <name type="scientific">Marasmius crinis-equi</name>
    <dbReference type="NCBI Taxonomy" id="585013"/>
    <lineage>
        <taxon>Eukaryota</taxon>
        <taxon>Fungi</taxon>
        <taxon>Dikarya</taxon>
        <taxon>Basidiomycota</taxon>
        <taxon>Agaricomycotina</taxon>
        <taxon>Agaricomycetes</taxon>
        <taxon>Agaricomycetidae</taxon>
        <taxon>Agaricales</taxon>
        <taxon>Marasmiineae</taxon>
        <taxon>Marasmiaceae</taxon>
        <taxon>Marasmius</taxon>
    </lineage>
</organism>
<gene>
    <name evidence="1" type="ORF">V5O48_019202</name>
</gene>
<dbReference type="EMBL" id="JBAHYK010004328">
    <property type="protein sequence ID" value="KAL0562875.1"/>
    <property type="molecule type" value="Genomic_DNA"/>
</dbReference>
<evidence type="ECO:0000313" key="2">
    <source>
        <dbReference type="Proteomes" id="UP001465976"/>
    </source>
</evidence>
<dbReference type="Proteomes" id="UP001465976">
    <property type="component" value="Unassembled WGS sequence"/>
</dbReference>
<sequence>MRALARRLEYPMVLKESLRELEVIPGKDRLHSGTGDYQSHSCEEIQDLYSYLSDAQGRLQHFTVHHCQAKSAKGLAHLPDAVGLFPHLREFIFNYESFVWKDEVEQLGLLKDRVLIHWPFLRSIHLGVSQPAMDRQRQMSPAFDQGRAIGLEIDGNEIILKQALALLPLWSQDLHELVDVALFMHVFERADSDKWTHVSPRAVPDSFPTHEYVDVLFTSIPT</sequence>
<name>A0ABR3EJ40_9AGAR</name>
<reference evidence="1 2" key="1">
    <citation type="submission" date="2024-02" db="EMBL/GenBank/DDBJ databases">
        <title>A draft genome for the cacao thread blight pathogen Marasmius crinis-equi.</title>
        <authorList>
            <person name="Cohen S.P."/>
            <person name="Baruah I.K."/>
            <person name="Amoako-Attah I."/>
            <person name="Bukari Y."/>
            <person name="Meinhardt L.W."/>
            <person name="Bailey B.A."/>
        </authorList>
    </citation>
    <scope>NUCLEOTIDE SEQUENCE [LARGE SCALE GENOMIC DNA]</scope>
    <source>
        <strain evidence="1 2">GH-76</strain>
    </source>
</reference>
<protein>
    <submittedName>
        <fullName evidence="1">Uncharacterized protein</fullName>
    </submittedName>
</protein>